<keyword evidence="2" id="KW-1185">Reference proteome</keyword>
<dbReference type="AlphaFoldDB" id="A6P010"/>
<sequence length="66" mass="7862">MTGKSAKLRLMLSAMYHAILCLTRWFQISALHNMKKRLQTFLRNIIQKPYELQKLENLLFMSTLMC</sequence>
<reference evidence="1 2" key="2">
    <citation type="submission" date="2007-06" db="EMBL/GenBank/DDBJ databases">
        <title>Draft genome sequence of Pseudoflavonifractor capillosus ATCC 29799.</title>
        <authorList>
            <person name="Sudarsanam P."/>
            <person name="Ley R."/>
            <person name="Guruge J."/>
            <person name="Turnbaugh P.J."/>
            <person name="Mahowald M."/>
            <person name="Liep D."/>
            <person name="Gordon J."/>
        </authorList>
    </citation>
    <scope>NUCLEOTIDE SEQUENCE [LARGE SCALE GENOMIC DNA]</scope>
    <source>
        <strain evidence="1 2">ATCC 29799</strain>
    </source>
</reference>
<reference evidence="1 2" key="1">
    <citation type="submission" date="2007-04" db="EMBL/GenBank/DDBJ databases">
        <authorList>
            <person name="Fulton L."/>
            <person name="Clifton S."/>
            <person name="Fulton B."/>
            <person name="Xu J."/>
            <person name="Minx P."/>
            <person name="Pepin K.H."/>
            <person name="Johnson M."/>
            <person name="Thiruvilangam P."/>
            <person name="Bhonagiri V."/>
            <person name="Nash W.E."/>
            <person name="Mardis E.R."/>
            <person name="Wilson R.K."/>
        </authorList>
    </citation>
    <scope>NUCLEOTIDE SEQUENCE [LARGE SCALE GENOMIC DNA]</scope>
    <source>
        <strain evidence="1 2">ATCC 29799</strain>
    </source>
</reference>
<organism evidence="1 2">
    <name type="scientific">Pseudoflavonifractor capillosus ATCC 29799</name>
    <dbReference type="NCBI Taxonomy" id="411467"/>
    <lineage>
        <taxon>Bacteria</taxon>
        <taxon>Bacillati</taxon>
        <taxon>Bacillota</taxon>
        <taxon>Clostridia</taxon>
        <taxon>Eubacteriales</taxon>
        <taxon>Oscillospiraceae</taxon>
        <taxon>Pseudoflavonifractor</taxon>
    </lineage>
</organism>
<accession>A6P010</accession>
<name>A6P010_9FIRM</name>
<evidence type="ECO:0000313" key="1">
    <source>
        <dbReference type="EMBL" id="EDM98379.1"/>
    </source>
</evidence>
<dbReference type="Proteomes" id="UP000003639">
    <property type="component" value="Unassembled WGS sequence"/>
</dbReference>
<protein>
    <submittedName>
        <fullName evidence="1">Uncharacterized protein</fullName>
    </submittedName>
</protein>
<evidence type="ECO:0000313" key="2">
    <source>
        <dbReference type="Proteomes" id="UP000003639"/>
    </source>
</evidence>
<gene>
    <name evidence="1" type="ORF">BACCAP_03815</name>
</gene>
<proteinExistence type="predicted"/>
<comment type="caution">
    <text evidence="1">The sequence shown here is derived from an EMBL/GenBank/DDBJ whole genome shotgun (WGS) entry which is preliminary data.</text>
</comment>
<dbReference type="EMBL" id="AAXG02000036">
    <property type="protein sequence ID" value="EDM98379.1"/>
    <property type="molecule type" value="Genomic_DNA"/>
</dbReference>